<proteinExistence type="predicted"/>
<dbReference type="Proteomes" id="UP000492821">
    <property type="component" value="Unassembled WGS sequence"/>
</dbReference>
<feature type="region of interest" description="Disordered" evidence="1">
    <location>
        <begin position="119"/>
        <end position="144"/>
    </location>
</feature>
<reference evidence="2" key="1">
    <citation type="journal article" date="2013" name="Genetics">
        <title>The draft genome and transcriptome of Panagrellus redivivus are shaped by the harsh demands of a free-living lifestyle.</title>
        <authorList>
            <person name="Srinivasan J."/>
            <person name="Dillman A.R."/>
            <person name="Macchietto M.G."/>
            <person name="Heikkinen L."/>
            <person name="Lakso M."/>
            <person name="Fracchia K.M."/>
            <person name="Antoshechkin I."/>
            <person name="Mortazavi A."/>
            <person name="Wong G."/>
            <person name="Sternberg P.W."/>
        </authorList>
    </citation>
    <scope>NUCLEOTIDE SEQUENCE [LARGE SCALE GENOMIC DNA]</scope>
    <source>
        <strain evidence="2">MT8872</strain>
    </source>
</reference>
<protein>
    <submittedName>
        <fullName evidence="3">Uncharacterized protein</fullName>
    </submittedName>
</protein>
<accession>A0A7E4W2S5</accession>
<dbReference type="AlphaFoldDB" id="A0A7E4W2S5"/>
<feature type="region of interest" description="Disordered" evidence="1">
    <location>
        <begin position="262"/>
        <end position="283"/>
    </location>
</feature>
<evidence type="ECO:0000313" key="3">
    <source>
        <dbReference type="WBParaSite" id="Pan_g5771.t1"/>
    </source>
</evidence>
<reference evidence="3" key="2">
    <citation type="submission" date="2020-10" db="UniProtKB">
        <authorList>
            <consortium name="WormBaseParasite"/>
        </authorList>
    </citation>
    <scope>IDENTIFICATION</scope>
</reference>
<evidence type="ECO:0000256" key="1">
    <source>
        <dbReference type="SAM" id="MobiDB-lite"/>
    </source>
</evidence>
<keyword evidence="2" id="KW-1185">Reference proteome</keyword>
<dbReference type="WBParaSite" id="Pan_g5771.t1">
    <property type="protein sequence ID" value="Pan_g5771.t1"/>
    <property type="gene ID" value="Pan_g5771"/>
</dbReference>
<feature type="compositionally biased region" description="Pro residues" evidence="1">
    <location>
        <begin position="119"/>
        <end position="129"/>
    </location>
</feature>
<evidence type="ECO:0000313" key="2">
    <source>
        <dbReference type="Proteomes" id="UP000492821"/>
    </source>
</evidence>
<sequence>MRIAKGNAIPKFTCGSNRDRYVWESAAGMADVYAKDLNLIVLDRGLNPLNTAEIVLARRLHHLRRLELYPQGTPQRRRTEWMLHVPCSDSKLPKMRIRNRSAQPARVAWPLLEDVAPPKPCPGIRPPSPKMSYSEAPTRMSNDGLSTSASKALLKCSRLSLLPTAAIHISDTRRRCTVQKHSTISAPRAAHKPFLYAVHGSPCCLLLARQRKLSNSQKSVYATGFLSTVIIRDKSHNPILVEESLHPLFVPLPSASSKIMDDTVRPVPCQSSKTAREKLRFPSPLPHPDARSLKCQWHPSERTVQPTMAACMTNSGLHSVLINT</sequence>
<name>A0A7E4W2S5_PANRE</name>
<organism evidence="2 3">
    <name type="scientific">Panagrellus redivivus</name>
    <name type="common">Microworm</name>
    <dbReference type="NCBI Taxonomy" id="6233"/>
    <lineage>
        <taxon>Eukaryota</taxon>
        <taxon>Metazoa</taxon>
        <taxon>Ecdysozoa</taxon>
        <taxon>Nematoda</taxon>
        <taxon>Chromadorea</taxon>
        <taxon>Rhabditida</taxon>
        <taxon>Tylenchina</taxon>
        <taxon>Panagrolaimomorpha</taxon>
        <taxon>Panagrolaimoidea</taxon>
        <taxon>Panagrolaimidae</taxon>
        <taxon>Panagrellus</taxon>
    </lineage>
</organism>